<feature type="chain" id="PRO_5037885926" evidence="1">
    <location>
        <begin position="20"/>
        <end position="79"/>
    </location>
</feature>
<reference evidence="3" key="1">
    <citation type="submission" date="2022-11" db="UniProtKB">
        <authorList>
            <consortium name="WormBaseParasite"/>
        </authorList>
    </citation>
    <scope>IDENTIFICATION</scope>
</reference>
<feature type="signal peptide" evidence="1">
    <location>
        <begin position="1"/>
        <end position="19"/>
    </location>
</feature>
<protein>
    <submittedName>
        <fullName evidence="3">Uncharacterized protein</fullName>
    </submittedName>
</protein>
<evidence type="ECO:0000256" key="1">
    <source>
        <dbReference type="SAM" id="SignalP"/>
    </source>
</evidence>
<dbReference type="AlphaFoldDB" id="A0A915DSJ8"/>
<dbReference type="InterPro" id="IPR012334">
    <property type="entry name" value="Pectin_lyas_fold"/>
</dbReference>
<accession>A0A915DSJ8</accession>
<organism evidence="2 3">
    <name type="scientific">Ditylenchus dipsaci</name>
    <dbReference type="NCBI Taxonomy" id="166011"/>
    <lineage>
        <taxon>Eukaryota</taxon>
        <taxon>Metazoa</taxon>
        <taxon>Ecdysozoa</taxon>
        <taxon>Nematoda</taxon>
        <taxon>Chromadorea</taxon>
        <taxon>Rhabditida</taxon>
        <taxon>Tylenchina</taxon>
        <taxon>Tylenchomorpha</taxon>
        <taxon>Sphaerularioidea</taxon>
        <taxon>Anguinidae</taxon>
        <taxon>Anguininae</taxon>
        <taxon>Ditylenchus</taxon>
    </lineage>
</organism>
<dbReference type="Gene3D" id="2.160.20.10">
    <property type="entry name" value="Single-stranded right-handed beta-helix, Pectin lyase-like"/>
    <property type="match status" value="1"/>
</dbReference>
<evidence type="ECO:0000313" key="2">
    <source>
        <dbReference type="Proteomes" id="UP000887574"/>
    </source>
</evidence>
<keyword evidence="2" id="KW-1185">Reference proteome</keyword>
<sequence>MPCLVQLVVLVVCINGIAGQFPSWPTATGTKKADTTISVASYLDGGFVRYTAGSALGDGGVAEGQLPIFELKAGQVSRM</sequence>
<keyword evidence="1" id="KW-0732">Signal</keyword>
<dbReference type="WBParaSite" id="jg2248">
    <property type="protein sequence ID" value="jg2248"/>
    <property type="gene ID" value="jg2248"/>
</dbReference>
<name>A0A915DSJ8_9BILA</name>
<proteinExistence type="predicted"/>
<evidence type="ECO:0000313" key="3">
    <source>
        <dbReference type="WBParaSite" id="jg2248"/>
    </source>
</evidence>
<dbReference type="Proteomes" id="UP000887574">
    <property type="component" value="Unplaced"/>
</dbReference>